<keyword evidence="13" id="KW-0966">Cell projection</keyword>
<dbReference type="InterPro" id="IPR053716">
    <property type="entry name" value="Flag_assembly_chemotaxis_eff"/>
</dbReference>
<feature type="region of interest" description="Disordered" evidence="12">
    <location>
        <begin position="130"/>
        <end position="151"/>
    </location>
</feature>
<reference evidence="13 14" key="1">
    <citation type="submission" date="2019-07" db="EMBL/GenBank/DDBJ databases">
        <title>Tepidimonas charontis SPSP-6 draft genome.</title>
        <authorList>
            <person name="Da Costa M.S."/>
            <person name="Froufe H.J.C."/>
            <person name="Egas C."/>
            <person name="Albuquerque L."/>
        </authorList>
    </citation>
    <scope>NUCLEOTIDE SEQUENCE [LARGE SCALE GENOMIC DNA]</scope>
    <source>
        <strain evidence="13 14">SPSP-6</strain>
    </source>
</reference>
<dbReference type="Pfam" id="PF02050">
    <property type="entry name" value="FliJ"/>
    <property type="match status" value="1"/>
</dbReference>
<feature type="coiled-coil region" evidence="11">
    <location>
        <begin position="11"/>
        <end position="48"/>
    </location>
</feature>
<evidence type="ECO:0000256" key="8">
    <source>
        <dbReference type="ARBA" id="ARBA00022927"/>
    </source>
</evidence>
<keyword evidence="11" id="KW-0175">Coiled coil</keyword>
<dbReference type="PANTHER" id="PTHR38786">
    <property type="entry name" value="FLAGELLAR FLIJ PROTEIN"/>
    <property type="match status" value="1"/>
</dbReference>
<evidence type="ECO:0000256" key="7">
    <source>
        <dbReference type="ARBA" id="ARBA00022795"/>
    </source>
</evidence>
<dbReference type="EMBL" id="VJON01000002">
    <property type="protein sequence ID" value="TSE36221.1"/>
    <property type="molecule type" value="Genomic_DNA"/>
</dbReference>
<evidence type="ECO:0000256" key="2">
    <source>
        <dbReference type="ARBA" id="ARBA00010004"/>
    </source>
</evidence>
<organism evidence="13 14">
    <name type="scientific">Tepidimonas charontis</name>
    <dbReference type="NCBI Taxonomy" id="2267262"/>
    <lineage>
        <taxon>Bacteria</taxon>
        <taxon>Pseudomonadati</taxon>
        <taxon>Pseudomonadota</taxon>
        <taxon>Betaproteobacteria</taxon>
        <taxon>Burkholderiales</taxon>
        <taxon>Tepidimonas</taxon>
    </lineage>
</organism>
<protein>
    <recommendedName>
        <fullName evidence="3">Flagellar FliJ protein</fullName>
    </recommendedName>
</protein>
<dbReference type="GO" id="GO:0071973">
    <property type="term" value="P:bacterial-type flagellum-dependent cell motility"/>
    <property type="evidence" value="ECO:0007669"/>
    <property type="project" value="InterPro"/>
</dbReference>
<keyword evidence="6" id="KW-0145">Chemotaxis</keyword>
<evidence type="ECO:0000313" key="13">
    <source>
        <dbReference type="EMBL" id="TSE36221.1"/>
    </source>
</evidence>
<evidence type="ECO:0000256" key="10">
    <source>
        <dbReference type="ARBA" id="ARBA00023225"/>
    </source>
</evidence>
<gene>
    <name evidence="13" type="ORF">Tchar_00272</name>
</gene>
<accession>A0A554XK66</accession>
<dbReference type="NCBIfam" id="TIGR02473">
    <property type="entry name" value="flagell_FliJ"/>
    <property type="match status" value="1"/>
</dbReference>
<dbReference type="InterPro" id="IPR012823">
    <property type="entry name" value="Flagell_FliJ"/>
</dbReference>
<dbReference type="GO" id="GO:0006935">
    <property type="term" value="P:chemotaxis"/>
    <property type="evidence" value="ECO:0007669"/>
    <property type="project" value="UniProtKB-KW"/>
</dbReference>
<keyword evidence="14" id="KW-1185">Reference proteome</keyword>
<keyword evidence="10" id="KW-1006">Bacterial flagellum protein export</keyword>
<keyword evidence="13" id="KW-0969">Cilium</keyword>
<dbReference type="AlphaFoldDB" id="A0A554XK66"/>
<dbReference type="GO" id="GO:0009288">
    <property type="term" value="C:bacterial-type flagellum"/>
    <property type="evidence" value="ECO:0007669"/>
    <property type="project" value="InterPro"/>
</dbReference>
<name>A0A554XK66_9BURK</name>
<dbReference type="GO" id="GO:0015031">
    <property type="term" value="P:protein transport"/>
    <property type="evidence" value="ECO:0007669"/>
    <property type="project" value="UniProtKB-KW"/>
</dbReference>
<dbReference type="InterPro" id="IPR052570">
    <property type="entry name" value="FliJ"/>
</dbReference>
<sequence length="151" mass="17437">MKPTRDLAVLLELAQRRRDDALQALAAVRREQQTAQNQMAQLQHYTREADARWLQRASGGVTPTLLATQRQFVARLQEAIAFQTDVLQQLQARVAQAEAQVQHAERALATLQRIQQRRLQRWLDRQRRAEQKVTDEMAAAQHRRRTATAPL</sequence>
<keyword evidence="5" id="KW-1003">Cell membrane</keyword>
<evidence type="ECO:0000256" key="3">
    <source>
        <dbReference type="ARBA" id="ARBA00020392"/>
    </source>
</evidence>
<dbReference type="RefSeq" id="WP_144327300.1">
    <property type="nucleotide sequence ID" value="NZ_VJON01000002.1"/>
</dbReference>
<evidence type="ECO:0000256" key="6">
    <source>
        <dbReference type="ARBA" id="ARBA00022500"/>
    </source>
</evidence>
<evidence type="ECO:0000256" key="11">
    <source>
        <dbReference type="SAM" id="Coils"/>
    </source>
</evidence>
<evidence type="ECO:0000256" key="9">
    <source>
        <dbReference type="ARBA" id="ARBA00023136"/>
    </source>
</evidence>
<keyword evidence="7" id="KW-1005">Bacterial flagellum biogenesis</keyword>
<dbReference type="Proteomes" id="UP000318294">
    <property type="component" value="Unassembled WGS sequence"/>
</dbReference>
<evidence type="ECO:0000256" key="4">
    <source>
        <dbReference type="ARBA" id="ARBA00022448"/>
    </source>
</evidence>
<feature type="compositionally biased region" description="Basic residues" evidence="12">
    <location>
        <begin position="141"/>
        <end position="151"/>
    </location>
</feature>
<comment type="subcellular location">
    <subcellularLocation>
        <location evidence="1">Cell membrane</location>
        <topology evidence="1">Peripheral membrane protein</topology>
        <orientation evidence="1">Cytoplasmic side</orientation>
    </subcellularLocation>
</comment>
<keyword evidence="8" id="KW-0653">Protein transport</keyword>
<keyword evidence="13" id="KW-0282">Flagellum</keyword>
<dbReference type="OrthoDB" id="9156338at2"/>
<dbReference type="GO" id="GO:0044781">
    <property type="term" value="P:bacterial-type flagellum organization"/>
    <property type="evidence" value="ECO:0007669"/>
    <property type="project" value="UniProtKB-KW"/>
</dbReference>
<dbReference type="Gene3D" id="1.10.287.1700">
    <property type="match status" value="1"/>
</dbReference>
<proteinExistence type="inferred from homology"/>
<evidence type="ECO:0000256" key="12">
    <source>
        <dbReference type="SAM" id="MobiDB-lite"/>
    </source>
</evidence>
<dbReference type="PANTHER" id="PTHR38786:SF1">
    <property type="entry name" value="FLAGELLAR FLIJ PROTEIN"/>
    <property type="match status" value="1"/>
</dbReference>
<keyword evidence="9" id="KW-0472">Membrane</keyword>
<keyword evidence="4" id="KW-0813">Transport</keyword>
<evidence type="ECO:0000256" key="5">
    <source>
        <dbReference type="ARBA" id="ARBA00022475"/>
    </source>
</evidence>
<dbReference type="GO" id="GO:0005886">
    <property type="term" value="C:plasma membrane"/>
    <property type="evidence" value="ECO:0007669"/>
    <property type="project" value="UniProtKB-SubCell"/>
</dbReference>
<evidence type="ECO:0000256" key="1">
    <source>
        <dbReference type="ARBA" id="ARBA00004413"/>
    </source>
</evidence>
<comment type="caution">
    <text evidence="13">The sequence shown here is derived from an EMBL/GenBank/DDBJ whole genome shotgun (WGS) entry which is preliminary data.</text>
</comment>
<comment type="similarity">
    <text evidence="2">Belongs to the FliJ family.</text>
</comment>
<evidence type="ECO:0000313" key="14">
    <source>
        <dbReference type="Proteomes" id="UP000318294"/>
    </source>
</evidence>